<proteinExistence type="predicted"/>
<protein>
    <submittedName>
        <fullName evidence="1">Uncharacterized protein</fullName>
    </submittedName>
</protein>
<reference evidence="1" key="2">
    <citation type="journal article" date="2015" name="Fish Shellfish Immunol.">
        <title>Early steps in the European eel (Anguilla anguilla)-Vibrio vulnificus interaction in the gills: Role of the RtxA13 toxin.</title>
        <authorList>
            <person name="Callol A."/>
            <person name="Pajuelo D."/>
            <person name="Ebbesson L."/>
            <person name="Teles M."/>
            <person name="MacKenzie S."/>
            <person name="Amaro C."/>
        </authorList>
    </citation>
    <scope>NUCLEOTIDE SEQUENCE</scope>
</reference>
<dbReference type="EMBL" id="GBXM01036965">
    <property type="protein sequence ID" value="JAH71612.1"/>
    <property type="molecule type" value="Transcribed_RNA"/>
</dbReference>
<name>A0A0E9V0N9_ANGAN</name>
<accession>A0A0E9V0N9</accession>
<evidence type="ECO:0000313" key="1">
    <source>
        <dbReference type="EMBL" id="JAH71612.1"/>
    </source>
</evidence>
<sequence>MQCYRHSVTG</sequence>
<reference evidence="1" key="1">
    <citation type="submission" date="2014-11" db="EMBL/GenBank/DDBJ databases">
        <authorList>
            <person name="Amaro Gonzalez C."/>
        </authorList>
    </citation>
    <scope>NUCLEOTIDE SEQUENCE</scope>
</reference>
<organism evidence="1">
    <name type="scientific">Anguilla anguilla</name>
    <name type="common">European freshwater eel</name>
    <name type="synonym">Muraena anguilla</name>
    <dbReference type="NCBI Taxonomy" id="7936"/>
    <lineage>
        <taxon>Eukaryota</taxon>
        <taxon>Metazoa</taxon>
        <taxon>Chordata</taxon>
        <taxon>Craniata</taxon>
        <taxon>Vertebrata</taxon>
        <taxon>Euteleostomi</taxon>
        <taxon>Actinopterygii</taxon>
        <taxon>Neopterygii</taxon>
        <taxon>Teleostei</taxon>
        <taxon>Anguilliformes</taxon>
        <taxon>Anguillidae</taxon>
        <taxon>Anguilla</taxon>
    </lineage>
</organism>